<evidence type="ECO:0000313" key="4">
    <source>
        <dbReference type="EMBL" id="SHI94454.1"/>
    </source>
</evidence>
<keyword evidence="4" id="KW-0131">Cell cycle</keyword>
<protein>
    <submittedName>
        <fullName evidence="4">Cell division protein FtsB</fullName>
    </submittedName>
</protein>
<evidence type="ECO:0000256" key="2">
    <source>
        <dbReference type="SAM" id="MobiDB-lite"/>
    </source>
</evidence>
<dbReference type="OrthoDB" id="5187715at2"/>
<evidence type="ECO:0000313" key="5">
    <source>
        <dbReference type="Proteomes" id="UP000184512"/>
    </source>
</evidence>
<dbReference type="RefSeq" id="WP_073186817.1">
    <property type="nucleotide sequence ID" value="NZ_FQZG01000020.1"/>
</dbReference>
<dbReference type="AlphaFoldDB" id="A0A1M6F9N2"/>
<reference evidence="4 5" key="1">
    <citation type="submission" date="2016-11" db="EMBL/GenBank/DDBJ databases">
        <authorList>
            <person name="Jaros S."/>
            <person name="Januszkiewicz K."/>
            <person name="Wedrychowicz H."/>
        </authorList>
    </citation>
    <scope>NUCLEOTIDE SEQUENCE [LARGE SCALE GENOMIC DNA]</scope>
    <source>
        <strain evidence="4 5">DSM 12906</strain>
    </source>
</reference>
<proteinExistence type="predicted"/>
<feature type="region of interest" description="Disordered" evidence="2">
    <location>
        <begin position="1"/>
        <end position="21"/>
    </location>
</feature>
<dbReference type="Pfam" id="PF04977">
    <property type="entry name" value="DivIC"/>
    <property type="match status" value="1"/>
</dbReference>
<keyword evidence="3" id="KW-0812">Transmembrane</keyword>
<feature type="coiled-coil region" evidence="1">
    <location>
        <begin position="61"/>
        <end position="88"/>
    </location>
</feature>
<keyword evidence="4" id="KW-0132">Cell division</keyword>
<dbReference type="STRING" id="1123357.SAMN02745244_01393"/>
<dbReference type="InterPro" id="IPR007060">
    <property type="entry name" value="FtsL/DivIC"/>
</dbReference>
<keyword evidence="3" id="KW-1133">Transmembrane helix</keyword>
<organism evidence="4 5">
    <name type="scientific">Tessaracoccus bendigoensis DSM 12906</name>
    <dbReference type="NCBI Taxonomy" id="1123357"/>
    <lineage>
        <taxon>Bacteria</taxon>
        <taxon>Bacillati</taxon>
        <taxon>Actinomycetota</taxon>
        <taxon>Actinomycetes</taxon>
        <taxon>Propionibacteriales</taxon>
        <taxon>Propionibacteriaceae</taxon>
        <taxon>Tessaracoccus</taxon>
    </lineage>
</organism>
<dbReference type="Proteomes" id="UP000184512">
    <property type="component" value="Unassembled WGS sequence"/>
</dbReference>
<dbReference type="EMBL" id="FQZG01000020">
    <property type="protein sequence ID" value="SHI94454.1"/>
    <property type="molecule type" value="Genomic_DNA"/>
</dbReference>
<dbReference type="GO" id="GO:0051301">
    <property type="term" value="P:cell division"/>
    <property type="evidence" value="ECO:0007669"/>
    <property type="project" value="UniProtKB-KW"/>
</dbReference>
<evidence type="ECO:0000256" key="3">
    <source>
        <dbReference type="SAM" id="Phobius"/>
    </source>
</evidence>
<keyword evidence="1" id="KW-0175">Coiled coil</keyword>
<name>A0A1M6F9N2_9ACTN</name>
<keyword evidence="5" id="KW-1185">Reference proteome</keyword>
<gene>
    <name evidence="4" type="ORF">SAMN02745244_01393</name>
</gene>
<sequence length="167" mass="18183">MTPLDPQEVPRAISDEPAPAPSTARAVSATWRLVALAAVIAGVALLLATSLRVYFAQANELAEIRSQIATEKDKIADLEDKLNRWNDDEYVRSIARVRLGWVMPGEVGYHVIGADGQPLEGDTMEKAAEESPGPWWENMWDSVRIADQPTAKPSATPRITPSPSPTP</sequence>
<feature type="region of interest" description="Disordered" evidence="2">
    <location>
        <begin position="146"/>
        <end position="167"/>
    </location>
</feature>
<evidence type="ECO:0000256" key="1">
    <source>
        <dbReference type="SAM" id="Coils"/>
    </source>
</evidence>
<accession>A0A1M6F9N2</accession>
<keyword evidence="3" id="KW-0472">Membrane</keyword>
<feature type="transmembrane region" description="Helical" evidence="3">
    <location>
        <begin position="33"/>
        <end position="55"/>
    </location>
</feature>